<evidence type="ECO:0000313" key="2">
    <source>
        <dbReference type="Proteomes" id="UP000694700"/>
    </source>
</evidence>
<accession>A0A8C1ZXG7</accession>
<dbReference type="Proteomes" id="UP000694700">
    <property type="component" value="Unplaced"/>
</dbReference>
<name>A0A8C1ZXG7_CYPCA</name>
<sequence>MTSVCFLSFNQNVEETAISSFQSCIINSQLCRETLEDPSPSLFLCVGMNSNLHITILDHHNLQTAEDRSTKLTTTINKDVYYNDSYLNMKNESVASSSAPVCVLIWFIL</sequence>
<evidence type="ECO:0000313" key="1">
    <source>
        <dbReference type="Ensembl" id="ENSCCRP00015096850.1"/>
    </source>
</evidence>
<organism evidence="1 2">
    <name type="scientific">Cyprinus carpio</name>
    <name type="common">Common carp</name>
    <dbReference type="NCBI Taxonomy" id="7962"/>
    <lineage>
        <taxon>Eukaryota</taxon>
        <taxon>Metazoa</taxon>
        <taxon>Chordata</taxon>
        <taxon>Craniata</taxon>
        <taxon>Vertebrata</taxon>
        <taxon>Euteleostomi</taxon>
        <taxon>Actinopterygii</taxon>
        <taxon>Neopterygii</taxon>
        <taxon>Teleostei</taxon>
        <taxon>Ostariophysi</taxon>
        <taxon>Cypriniformes</taxon>
        <taxon>Cyprinidae</taxon>
        <taxon>Cyprininae</taxon>
        <taxon>Cyprinus</taxon>
    </lineage>
</organism>
<reference evidence="1" key="1">
    <citation type="submission" date="2025-08" db="UniProtKB">
        <authorList>
            <consortium name="Ensembl"/>
        </authorList>
    </citation>
    <scope>IDENTIFICATION</scope>
</reference>
<dbReference type="Ensembl" id="ENSCCRT00015099995.1">
    <property type="protein sequence ID" value="ENSCCRP00015096850.1"/>
    <property type="gene ID" value="ENSCCRG00015039019.1"/>
</dbReference>
<protein>
    <submittedName>
        <fullName evidence="1">Uncharacterized protein</fullName>
    </submittedName>
</protein>
<proteinExistence type="predicted"/>
<dbReference type="AlphaFoldDB" id="A0A8C1ZXG7"/>